<comment type="similarity">
    <text evidence="1">Belongs to the alkylbase DNA glycosidase AlkA family.</text>
</comment>
<accession>M5GCN5</accession>
<evidence type="ECO:0000256" key="3">
    <source>
        <dbReference type="ARBA" id="ARBA00023204"/>
    </source>
</evidence>
<dbReference type="PANTHER" id="PTHR43003">
    <property type="entry name" value="DNA-3-METHYLADENINE GLYCOSYLASE"/>
    <property type="match status" value="1"/>
</dbReference>
<organism evidence="6 7">
    <name type="scientific">Dacryopinax primogenitus (strain DJM 731)</name>
    <name type="common">Brown rot fungus</name>
    <dbReference type="NCBI Taxonomy" id="1858805"/>
    <lineage>
        <taxon>Eukaryota</taxon>
        <taxon>Fungi</taxon>
        <taxon>Dikarya</taxon>
        <taxon>Basidiomycota</taxon>
        <taxon>Agaricomycotina</taxon>
        <taxon>Dacrymycetes</taxon>
        <taxon>Dacrymycetales</taxon>
        <taxon>Dacrymycetaceae</taxon>
        <taxon>Dacryopinax</taxon>
    </lineage>
</organism>
<dbReference type="SUPFAM" id="SSF48150">
    <property type="entry name" value="DNA-glycosylase"/>
    <property type="match status" value="1"/>
</dbReference>
<dbReference type="SMART" id="SM00478">
    <property type="entry name" value="ENDO3c"/>
    <property type="match status" value="1"/>
</dbReference>
<name>M5GCN5_DACPD</name>
<dbReference type="EMBL" id="JH795858">
    <property type="protein sequence ID" value="EJU03972.1"/>
    <property type="molecule type" value="Genomic_DNA"/>
</dbReference>
<dbReference type="Proteomes" id="UP000030653">
    <property type="component" value="Unassembled WGS sequence"/>
</dbReference>
<evidence type="ECO:0000313" key="7">
    <source>
        <dbReference type="Proteomes" id="UP000030653"/>
    </source>
</evidence>
<dbReference type="GO" id="GO:0032131">
    <property type="term" value="F:alkylated DNA binding"/>
    <property type="evidence" value="ECO:0007669"/>
    <property type="project" value="TreeGrafter"/>
</dbReference>
<sequence>MPTPRTPRKRKLPEEQGTPTLTGNTKRKRNSIVVPPTPLTPSVTTAIVEAIPVAALLEEDILPPCLTFDLEVAKQHIIAADKRFKEVFIHLPCRPFEVLDVVHPFRTLATSILGQQISWKAARSIVAKFLLLFDPSLPERGDVPPAMHDRPFPTPHQLAGMDIPTLRSAGLSQRKAEYVIDLATHFANGQLSPSFLAKASDEQLAEHLIAVRGIGRWTVDMFAIFSARRPDIMPYGDLGVQRGLLKWVLASHDKNYRLAIEPKKLPQPSVEEDPQAAETTDPALQEGDASAIPPIPAETPQKRKKAAKVESPSNAVHVPLGKPVKLPDGLTVSQLKSRLSGKKVQKGMYLTPAEMDALTEGWKPYRSIAVWYMWALSEESP</sequence>
<evidence type="ECO:0000256" key="2">
    <source>
        <dbReference type="ARBA" id="ARBA00022763"/>
    </source>
</evidence>
<evidence type="ECO:0000313" key="6">
    <source>
        <dbReference type="EMBL" id="EJU03972.1"/>
    </source>
</evidence>
<gene>
    <name evidence="6" type="ORF">DACRYDRAFT_76250</name>
</gene>
<dbReference type="Gene3D" id="1.10.340.30">
    <property type="entry name" value="Hypothetical protein, domain 2"/>
    <property type="match status" value="1"/>
</dbReference>
<evidence type="ECO:0000259" key="5">
    <source>
        <dbReference type="SMART" id="SM00478"/>
    </source>
</evidence>
<dbReference type="GO" id="GO:0032993">
    <property type="term" value="C:protein-DNA complex"/>
    <property type="evidence" value="ECO:0007669"/>
    <property type="project" value="TreeGrafter"/>
</dbReference>
<proteinExistence type="inferred from homology"/>
<dbReference type="GO" id="GO:0005634">
    <property type="term" value="C:nucleus"/>
    <property type="evidence" value="ECO:0007669"/>
    <property type="project" value="TreeGrafter"/>
</dbReference>
<feature type="region of interest" description="Disordered" evidence="4">
    <location>
        <begin position="1"/>
        <end position="35"/>
    </location>
</feature>
<dbReference type="FunFam" id="1.10.340.30:FF:000004">
    <property type="entry name" value="DNA-3-methyladenine glycosylase II"/>
    <property type="match status" value="1"/>
</dbReference>
<dbReference type="GeneID" id="63691255"/>
<keyword evidence="7" id="KW-1185">Reference proteome</keyword>
<dbReference type="InterPro" id="IPR051912">
    <property type="entry name" value="Alkylbase_DNA_Glycosylase/TA"/>
</dbReference>
<dbReference type="GO" id="GO:0043916">
    <property type="term" value="F:DNA-7-methylguanine glycosylase activity"/>
    <property type="evidence" value="ECO:0007669"/>
    <property type="project" value="TreeGrafter"/>
</dbReference>
<reference evidence="6 7" key="1">
    <citation type="journal article" date="2012" name="Science">
        <title>The Paleozoic origin of enzymatic lignin decomposition reconstructed from 31 fungal genomes.</title>
        <authorList>
            <person name="Floudas D."/>
            <person name="Binder M."/>
            <person name="Riley R."/>
            <person name="Barry K."/>
            <person name="Blanchette R.A."/>
            <person name="Henrissat B."/>
            <person name="Martinez A.T."/>
            <person name="Otillar R."/>
            <person name="Spatafora J.W."/>
            <person name="Yadav J.S."/>
            <person name="Aerts A."/>
            <person name="Benoit I."/>
            <person name="Boyd A."/>
            <person name="Carlson A."/>
            <person name="Copeland A."/>
            <person name="Coutinho P.M."/>
            <person name="de Vries R.P."/>
            <person name="Ferreira P."/>
            <person name="Findley K."/>
            <person name="Foster B."/>
            <person name="Gaskell J."/>
            <person name="Glotzer D."/>
            <person name="Gorecki P."/>
            <person name="Heitman J."/>
            <person name="Hesse C."/>
            <person name="Hori C."/>
            <person name="Igarashi K."/>
            <person name="Jurgens J.A."/>
            <person name="Kallen N."/>
            <person name="Kersten P."/>
            <person name="Kohler A."/>
            <person name="Kuees U."/>
            <person name="Kumar T.K.A."/>
            <person name="Kuo A."/>
            <person name="LaButti K."/>
            <person name="Larrondo L.F."/>
            <person name="Lindquist E."/>
            <person name="Ling A."/>
            <person name="Lombard V."/>
            <person name="Lucas S."/>
            <person name="Lundell T."/>
            <person name="Martin R."/>
            <person name="McLaughlin D.J."/>
            <person name="Morgenstern I."/>
            <person name="Morin E."/>
            <person name="Murat C."/>
            <person name="Nagy L.G."/>
            <person name="Nolan M."/>
            <person name="Ohm R.A."/>
            <person name="Patyshakuliyeva A."/>
            <person name="Rokas A."/>
            <person name="Ruiz-Duenas F.J."/>
            <person name="Sabat G."/>
            <person name="Salamov A."/>
            <person name="Samejima M."/>
            <person name="Schmutz J."/>
            <person name="Slot J.C."/>
            <person name="St John F."/>
            <person name="Stenlid J."/>
            <person name="Sun H."/>
            <person name="Sun S."/>
            <person name="Syed K."/>
            <person name="Tsang A."/>
            <person name="Wiebenga A."/>
            <person name="Young D."/>
            <person name="Pisabarro A."/>
            <person name="Eastwood D.C."/>
            <person name="Martin F."/>
            <person name="Cullen D."/>
            <person name="Grigoriev I.V."/>
            <person name="Hibbett D.S."/>
        </authorList>
    </citation>
    <scope>NUCLEOTIDE SEQUENCE [LARGE SCALE GENOMIC DNA]</scope>
    <source>
        <strain evidence="6 7">DJM-731 SS1</strain>
    </source>
</reference>
<dbReference type="AlphaFoldDB" id="M5GCN5"/>
<dbReference type="OMA" id="SIAVWYM"/>
<dbReference type="Gene3D" id="1.10.1670.40">
    <property type="match status" value="2"/>
</dbReference>
<feature type="compositionally biased region" description="Basic residues" evidence="4">
    <location>
        <begin position="1"/>
        <end position="11"/>
    </location>
</feature>
<dbReference type="Pfam" id="PF00730">
    <property type="entry name" value="HhH-GPD"/>
    <property type="match status" value="1"/>
</dbReference>
<dbReference type="GO" id="GO:0006307">
    <property type="term" value="P:DNA alkylation repair"/>
    <property type="evidence" value="ECO:0007669"/>
    <property type="project" value="TreeGrafter"/>
</dbReference>
<dbReference type="InterPro" id="IPR011257">
    <property type="entry name" value="DNA_glycosylase"/>
</dbReference>
<protein>
    <submittedName>
        <fullName evidence="6">DNA glycosylase</fullName>
    </submittedName>
</protein>
<dbReference type="RefSeq" id="XP_040630866.1">
    <property type="nucleotide sequence ID" value="XM_040776193.1"/>
</dbReference>
<feature type="region of interest" description="Disordered" evidence="4">
    <location>
        <begin position="260"/>
        <end position="322"/>
    </location>
</feature>
<dbReference type="PANTHER" id="PTHR43003:SF5">
    <property type="entry name" value="DNA-3-METHYLADENINE GLYCOSYLASE"/>
    <property type="match status" value="1"/>
</dbReference>
<dbReference type="OrthoDB" id="415889at2759"/>
<dbReference type="STRING" id="1858805.M5GCN5"/>
<dbReference type="CDD" id="cd00056">
    <property type="entry name" value="ENDO3c"/>
    <property type="match status" value="1"/>
</dbReference>
<evidence type="ECO:0000256" key="1">
    <source>
        <dbReference type="ARBA" id="ARBA00010817"/>
    </source>
</evidence>
<evidence type="ECO:0000256" key="4">
    <source>
        <dbReference type="SAM" id="MobiDB-lite"/>
    </source>
</evidence>
<dbReference type="GO" id="GO:0006285">
    <property type="term" value="P:base-excision repair, AP site formation"/>
    <property type="evidence" value="ECO:0007669"/>
    <property type="project" value="TreeGrafter"/>
</dbReference>
<keyword evidence="2" id="KW-0227">DNA damage</keyword>
<keyword evidence="3" id="KW-0234">DNA repair</keyword>
<dbReference type="GO" id="GO:0008725">
    <property type="term" value="F:DNA-3-methyladenine glycosylase activity"/>
    <property type="evidence" value="ECO:0007669"/>
    <property type="project" value="TreeGrafter"/>
</dbReference>
<feature type="domain" description="HhH-GPD" evidence="5">
    <location>
        <begin position="113"/>
        <end position="289"/>
    </location>
</feature>
<dbReference type="HOGENOM" id="CLU_033011_1_0_1"/>
<dbReference type="InterPro" id="IPR003265">
    <property type="entry name" value="HhH-GPD_domain"/>
</dbReference>